<dbReference type="Pfam" id="PF00196">
    <property type="entry name" value="GerE"/>
    <property type="match status" value="1"/>
</dbReference>
<dbReference type="InterPro" id="IPR016032">
    <property type="entry name" value="Sig_transdc_resp-reg_C-effctor"/>
</dbReference>
<comment type="caution">
    <text evidence="2">The sequence shown here is derived from an EMBL/GenBank/DDBJ whole genome shotgun (WGS) entry which is preliminary data.</text>
</comment>
<evidence type="ECO:0000313" key="2">
    <source>
        <dbReference type="EMBL" id="MPM40994.1"/>
    </source>
</evidence>
<gene>
    <name evidence="2" type="ORF">SDC9_87643</name>
</gene>
<dbReference type="GO" id="GO:0003677">
    <property type="term" value="F:DNA binding"/>
    <property type="evidence" value="ECO:0007669"/>
    <property type="project" value="InterPro"/>
</dbReference>
<sequence>METKSNELFWEASIEQVKSGVIESEQEYTCIVCEKAFEKGRIYEMDSNLYDAKKAVQLHIAEAHESMLNYLLQMNSTFTGVSDIQREIMTLISKGLSDKEIATSLGVAGSTIRNHRYKLREKEKQARLFLAMMDLLSEGSNKKINKLEKETICDAHKSATTLDDRYNITDKEKVDTIKTYMDENGALKNFPVKAKKKIIVLEEITKNFSKGKMYSEKEVNRVLKRICEDYVSIRRALIEYGFFDRKDDCSCYWVKE</sequence>
<dbReference type="Gene3D" id="1.10.10.10">
    <property type="entry name" value="Winged helix-like DNA-binding domain superfamily/Winged helix DNA-binding domain"/>
    <property type="match status" value="1"/>
</dbReference>
<dbReference type="InterPro" id="IPR000792">
    <property type="entry name" value="Tscrpt_reg_LuxR_C"/>
</dbReference>
<dbReference type="PRINTS" id="PR00038">
    <property type="entry name" value="HTHLUXR"/>
</dbReference>
<accession>A0A644ZTU7</accession>
<name>A0A644ZTU7_9ZZZZ</name>
<dbReference type="AlphaFoldDB" id="A0A644ZTU7"/>
<dbReference type="Pfam" id="PF09860">
    <property type="entry name" value="DUF2087"/>
    <property type="match status" value="1"/>
</dbReference>
<dbReference type="EMBL" id="VSSQ01009207">
    <property type="protein sequence ID" value="MPM40994.1"/>
    <property type="molecule type" value="Genomic_DNA"/>
</dbReference>
<dbReference type="SUPFAM" id="SSF46894">
    <property type="entry name" value="C-terminal effector domain of the bipartite response regulators"/>
    <property type="match status" value="1"/>
</dbReference>
<dbReference type="GO" id="GO:0006355">
    <property type="term" value="P:regulation of DNA-templated transcription"/>
    <property type="evidence" value="ECO:0007669"/>
    <property type="project" value="InterPro"/>
</dbReference>
<protein>
    <recommendedName>
        <fullName evidence="1">HTH luxR-type domain-containing protein</fullName>
    </recommendedName>
</protein>
<dbReference type="InterPro" id="IPR036388">
    <property type="entry name" value="WH-like_DNA-bd_sf"/>
</dbReference>
<dbReference type="InterPro" id="IPR018656">
    <property type="entry name" value="DUF2087"/>
</dbReference>
<organism evidence="2">
    <name type="scientific">bioreactor metagenome</name>
    <dbReference type="NCBI Taxonomy" id="1076179"/>
    <lineage>
        <taxon>unclassified sequences</taxon>
        <taxon>metagenomes</taxon>
        <taxon>ecological metagenomes</taxon>
    </lineage>
</organism>
<reference evidence="2" key="1">
    <citation type="submission" date="2019-08" db="EMBL/GenBank/DDBJ databases">
        <authorList>
            <person name="Kucharzyk K."/>
            <person name="Murdoch R.W."/>
            <person name="Higgins S."/>
            <person name="Loffler F."/>
        </authorList>
    </citation>
    <scope>NUCLEOTIDE SEQUENCE</scope>
</reference>
<dbReference type="SMART" id="SM00421">
    <property type="entry name" value="HTH_LUXR"/>
    <property type="match status" value="1"/>
</dbReference>
<feature type="domain" description="HTH luxR-type" evidence="1">
    <location>
        <begin position="78"/>
        <end position="135"/>
    </location>
</feature>
<proteinExistence type="predicted"/>
<evidence type="ECO:0000259" key="1">
    <source>
        <dbReference type="SMART" id="SM00421"/>
    </source>
</evidence>